<organism evidence="1 2">
    <name type="scientific">Cadophora malorum</name>
    <dbReference type="NCBI Taxonomy" id="108018"/>
    <lineage>
        <taxon>Eukaryota</taxon>
        <taxon>Fungi</taxon>
        <taxon>Dikarya</taxon>
        <taxon>Ascomycota</taxon>
        <taxon>Pezizomycotina</taxon>
        <taxon>Leotiomycetes</taxon>
        <taxon>Helotiales</taxon>
        <taxon>Ploettnerulaceae</taxon>
        <taxon>Cadophora</taxon>
    </lineage>
</organism>
<name>A0A8H7TKZ6_9HELO</name>
<keyword evidence="2" id="KW-1185">Reference proteome</keyword>
<dbReference type="EMBL" id="JAFJYH010000064">
    <property type="protein sequence ID" value="KAG4421539.1"/>
    <property type="molecule type" value="Genomic_DNA"/>
</dbReference>
<gene>
    <name evidence="1" type="ORF">IFR04_005378</name>
</gene>
<protein>
    <submittedName>
        <fullName evidence="1">Uncharacterized protein</fullName>
    </submittedName>
</protein>
<reference evidence="1" key="1">
    <citation type="submission" date="2021-02" db="EMBL/GenBank/DDBJ databases">
        <title>Genome sequence Cadophora malorum strain M34.</title>
        <authorList>
            <person name="Stefanovic E."/>
            <person name="Vu D."/>
            <person name="Scully C."/>
            <person name="Dijksterhuis J."/>
            <person name="Roader J."/>
            <person name="Houbraken J."/>
        </authorList>
    </citation>
    <scope>NUCLEOTIDE SEQUENCE</scope>
    <source>
        <strain evidence="1">M34</strain>
    </source>
</reference>
<comment type="caution">
    <text evidence="1">The sequence shown here is derived from an EMBL/GenBank/DDBJ whole genome shotgun (WGS) entry which is preliminary data.</text>
</comment>
<proteinExistence type="predicted"/>
<accession>A0A8H7TKZ6</accession>
<dbReference type="AlphaFoldDB" id="A0A8H7TKZ6"/>
<dbReference type="Proteomes" id="UP000664132">
    <property type="component" value="Unassembled WGS sequence"/>
</dbReference>
<dbReference type="OrthoDB" id="27483at2759"/>
<evidence type="ECO:0000313" key="2">
    <source>
        <dbReference type="Proteomes" id="UP000664132"/>
    </source>
</evidence>
<sequence length="258" mass="28314">MPPMASVEVDPAIALPDEVPQEEDHHEVGQVLVEVEVLCPKVKDQDDGLFLEKTTGRFSHQKVLKEPPNPGLYLKSYGSIGFPFSDHDVEKLVKAGNQIQQLEENTWELPAKIWETTNPSWTLLIKSVLKDVGQNLGVPKSRGTRGRPSALIMYEPGSVVKQPTSCSRPEVPVFGFLDIMLPSKHNTTAAQLFYGMAKSKRQLLQMAILNSTGHMCLGSQIFPPVVDFSILATGLPSGISLSTKVPDLSVLHLPLTIK</sequence>
<evidence type="ECO:0000313" key="1">
    <source>
        <dbReference type="EMBL" id="KAG4421539.1"/>
    </source>
</evidence>